<accession>A0A0H2RG35</accession>
<evidence type="ECO:0000313" key="1">
    <source>
        <dbReference type="EMBL" id="KLO10512.1"/>
    </source>
</evidence>
<dbReference type="EMBL" id="KQ086024">
    <property type="protein sequence ID" value="KLO10512.1"/>
    <property type="molecule type" value="Genomic_DNA"/>
</dbReference>
<protein>
    <submittedName>
        <fullName evidence="1">Uncharacterized protein</fullName>
    </submittedName>
</protein>
<keyword evidence="2" id="KW-1185">Reference proteome</keyword>
<evidence type="ECO:0000313" key="2">
    <source>
        <dbReference type="Proteomes" id="UP000053477"/>
    </source>
</evidence>
<gene>
    <name evidence="1" type="ORF">SCHPADRAFT_515258</name>
</gene>
<reference evidence="1 2" key="1">
    <citation type="submission" date="2015-04" db="EMBL/GenBank/DDBJ databases">
        <title>Complete genome sequence of Schizopora paradoxa KUC8140, a cosmopolitan wood degrader in East Asia.</title>
        <authorList>
            <consortium name="DOE Joint Genome Institute"/>
            <person name="Min B."/>
            <person name="Park H."/>
            <person name="Jang Y."/>
            <person name="Kim J.-J."/>
            <person name="Kim K.H."/>
            <person name="Pangilinan J."/>
            <person name="Lipzen A."/>
            <person name="Riley R."/>
            <person name="Grigoriev I.V."/>
            <person name="Spatafora J.W."/>
            <person name="Choi I.-G."/>
        </authorList>
    </citation>
    <scope>NUCLEOTIDE SEQUENCE [LARGE SCALE GENOMIC DNA]</scope>
    <source>
        <strain evidence="1 2">KUC8140</strain>
    </source>
</reference>
<name>A0A0H2RG35_9AGAM</name>
<sequence>MARSSRNVGTDELDGRSGYAWLAMWVDAFKLHQFLRRTEFQKYSKDHPLVCKPWGELCHESLPNPEHAKLRQILLRLEDIYGFAICNRFPPEKGSAIDRGQKYFAYAKRPIPGLRPCTHCSNPRELVSDLRRTHWKLHSWYDDQLRICEEMVIFIESSTFLCTSSAGIPYAISLGQAAPNACNVCYRALPRRSSWESPTSPIVVMLTYHRGILSFFVLRVNYILSIFDDDDKMLESFDGGFRFNRKDAISFAYVE</sequence>
<dbReference type="InParanoid" id="A0A0H2RG35"/>
<organism evidence="1 2">
    <name type="scientific">Schizopora paradoxa</name>
    <dbReference type="NCBI Taxonomy" id="27342"/>
    <lineage>
        <taxon>Eukaryota</taxon>
        <taxon>Fungi</taxon>
        <taxon>Dikarya</taxon>
        <taxon>Basidiomycota</taxon>
        <taxon>Agaricomycotina</taxon>
        <taxon>Agaricomycetes</taxon>
        <taxon>Hymenochaetales</taxon>
        <taxon>Schizoporaceae</taxon>
        <taxon>Schizopora</taxon>
    </lineage>
</organism>
<dbReference type="AlphaFoldDB" id="A0A0H2RG35"/>
<proteinExistence type="predicted"/>
<dbReference type="Proteomes" id="UP000053477">
    <property type="component" value="Unassembled WGS sequence"/>
</dbReference>